<evidence type="ECO:0000259" key="2">
    <source>
        <dbReference type="PROSITE" id="PS51371"/>
    </source>
</evidence>
<dbReference type="InterPro" id="IPR005835">
    <property type="entry name" value="NTP_transferase_dom"/>
</dbReference>
<dbReference type="InterPro" id="IPR000644">
    <property type="entry name" value="CBS_dom"/>
</dbReference>
<evidence type="ECO:0000313" key="4">
    <source>
        <dbReference type="Proteomes" id="UP000460298"/>
    </source>
</evidence>
<gene>
    <name evidence="3" type="ORF">F9K24_07330</name>
</gene>
<dbReference type="SMART" id="SM00116">
    <property type="entry name" value="CBS"/>
    <property type="match status" value="2"/>
</dbReference>
<evidence type="ECO:0000313" key="3">
    <source>
        <dbReference type="EMBL" id="KAB2933646.1"/>
    </source>
</evidence>
<dbReference type="InterPro" id="IPR029044">
    <property type="entry name" value="Nucleotide-diphossugar_trans"/>
</dbReference>
<dbReference type="CDD" id="cd04607">
    <property type="entry name" value="CBS_pair_NTP_transferase_assoc"/>
    <property type="match status" value="1"/>
</dbReference>
<dbReference type="Pfam" id="PF00571">
    <property type="entry name" value="CBS"/>
    <property type="match status" value="2"/>
</dbReference>
<dbReference type="InterPro" id="IPR046342">
    <property type="entry name" value="CBS_dom_sf"/>
</dbReference>
<dbReference type="Pfam" id="PF00483">
    <property type="entry name" value="NTP_transferase"/>
    <property type="match status" value="1"/>
</dbReference>
<accession>A0A833H2X6</accession>
<dbReference type="EMBL" id="WBUI01000005">
    <property type="protein sequence ID" value="KAB2933646.1"/>
    <property type="molecule type" value="Genomic_DNA"/>
</dbReference>
<proteinExistence type="predicted"/>
<comment type="caution">
    <text evidence="3">The sequence shown here is derived from an EMBL/GenBank/DDBJ whole genome shotgun (WGS) entry which is preliminary data.</text>
</comment>
<keyword evidence="1" id="KW-0129">CBS domain</keyword>
<dbReference type="InterPro" id="IPR050486">
    <property type="entry name" value="Mannose-1P_guanyltransferase"/>
</dbReference>
<protein>
    <submittedName>
        <fullName evidence="3">CBS domain-containing protein</fullName>
    </submittedName>
</protein>
<dbReference type="SUPFAM" id="SSF54631">
    <property type="entry name" value="CBS-domain pair"/>
    <property type="match status" value="1"/>
</dbReference>
<sequence>MSTWQNVMIQGNTPLRQVIRLLDDSALQIVLVVDEKGGLCGTITDGDIRRAILKGLTLDEPARTVMNRSPTVATQTSTRESIIATMRQKRLHHIPVVDDNRHIVALETLDELIQTDIKPNAVVLMAGGLGSRLSPLTDDCPKPMLPIGNQPLLQTIIESFVEYGFRRFFLSVNYMADLVEEYFRDGSEWGIEIEYLRENERLGTAGALSLIRERQHEPLIVMNGDVLTKVNFKRLLDFHVNQRAMATMCVREYDFQVPYGVVRLQDQHILGIDEKPVQRFFVNAGIYVIQPEVLNLITPGQYTDMTTLFEAMIELKQETVVFPIREYWLDIGQIADYDRAKGEFKQVFK</sequence>
<dbReference type="PANTHER" id="PTHR22572">
    <property type="entry name" value="SUGAR-1-PHOSPHATE GUANYL TRANSFERASE"/>
    <property type="match status" value="1"/>
</dbReference>
<feature type="domain" description="CBS" evidence="2">
    <location>
        <begin position="66"/>
        <end position="122"/>
    </location>
</feature>
<dbReference type="CDD" id="cd06426">
    <property type="entry name" value="NTP_transferase_like_2"/>
    <property type="match status" value="1"/>
</dbReference>
<dbReference type="PROSITE" id="PS51371">
    <property type="entry name" value="CBS"/>
    <property type="match status" value="2"/>
</dbReference>
<dbReference type="Gene3D" id="3.90.550.10">
    <property type="entry name" value="Spore Coat Polysaccharide Biosynthesis Protein SpsA, Chain A"/>
    <property type="match status" value="1"/>
</dbReference>
<dbReference type="SUPFAM" id="SSF53448">
    <property type="entry name" value="Nucleotide-diphospho-sugar transferases"/>
    <property type="match status" value="1"/>
</dbReference>
<reference evidence="3 4" key="1">
    <citation type="submission" date="2019-10" db="EMBL/GenBank/DDBJ databases">
        <title>Extracellular Electron Transfer in a Candidatus Methanoperedens spp. Enrichment Culture.</title>
        <authorList>
            <person name="Berger S."/>
            <person name="Rangel Shaw D."/>
            <person name="Berben T."/>
            <person name="In 'T Zandt M."/>
            <person name="Frank J."/>
            <person name="Reimann J."/>
            <person name="Jetten M.S.M."/>
            <person name="Welte C.U."/>
        </authorList>
    </citation>
    <scope>NUCLEOTIDE SEQUENCE [LARGE SCALE GENOMIC DNA]</scope>
    <source>
        <strain evidence="3">SB12</strain>
    </source>
</reference>
<name>A0A833H2X6_9LEPT</name>
<evidence type="ECO:0000256" key="1">
    <source>
        <dbReference type="PROSITE-ProRule" id="PRU00703"/>
    </source>
</evidence>
<dbReference type="Proteomes" id="UP000460298">
    <property type="component" value="Unassembled WGS sequence"/>
</dbReference>
<dbReference type="AlphaFoldDB" id="A0A833H2X6"/>
<dbReference type="Gene3D" id="3.10.580.10">
    <property type="entry name" value="CBS-domain"/>
    <property type="match status" value="1"/>
</dbReference>
<organism evidence="3 4">
    <name type="scientific">Leptonema illini</name>
    <dbReference type="NCBI Taxonomy" id="183"/>
    <lineage>
        <taxon>Bacteria</taxon>
        <taxon>Pseudomonadati</taxon>
        <taxon>Spirochaetota</taxon>
        <taxon>Spirochaetia</taxon>
        <taxon>Leptospirales</taxon>
        <taxon>Leptospiraceae</taxon>
        <taxon>Leptonema</taxon>
    </lineage>
</organism>
<feature type="domain" description="CBS" evidence="2">
    <location>
        <begin position="1"/>
        <end position="60"/>
    </location>
</feature>